<dbReference type="PROSITE" id="PS50082">
    <property type="entry name" value="WD_REPEATS_2"/>
    <property type="match status" value="2"/>
</dbReference>
<evidence type="ECO:0000313" key="13">
    <source>
        <dbReference type="Proteomes" id="UP001054902"/>
    </source>
</evidence>
<evidence type="ECO:0000256" key="3">
    <source>
        <dbReference type="ARBA" id="ARBA00022574"/>
    </source>
</evidence>
<dbReference type="InterPro" id="IPR051973">
    <property type="entry name" value="tRNA_Anticodon_Mtase-Reg"/>
</dbReference>
<sequence>MAETEEVILEPEYGSQNYFRPHKQIFKKEKLIGPVTAVALLESDDSEILPTSSLSGRGPWIELNVEHVSGKRRTHNFIIWNDHEGGTIHGIKKCCGNVEMEGKRKDVWLIFGGRKLSFLLIDRNSDDLLGEYCQFHTIPIQTSKGNIEAFLAGDWIFDVKAFISRSDESSMSSINAAIGTMNNVVYIMKFDLRIDQNLYLVPKLKRRVVCNVRCITYSLQLFGWATKDGAEKVENLELAVIVGTVFNEVLVWNVLDEKDCIKVFEEHENIIVQKNVIHRLRGHEGVIHSVRMQGNVLVSTSDDRTVRLWCQKNSSDLSSLEASESLQYVRDLCNEEKSFKLQWTGYGHTARIWDSSIVSLSKTIRGVYIETVIASVGEDSTVRIWDLENGNQISMLKGHVCQSIWCVKSFQNGVMITGGNDGTSKLWDIGYHIANNPAYLDSKIDVQALNPSMTLNSLQIPQDDQNLISKVEDEPKVNIEVVHDKCCQETGTKKKKKKKAKPKSHQQIVCGIDLFGEFKTSKVIVATRAGMLLNIDVNSREITKLCPWSKRIKSNEHFLDPSKGACISVRPDRTSVAIATSKGEVVLAPIDESNSHSVFGDPKYPAIQSLHWIDNCNLLSFHIKGLILWWNVPQNRDPSLRSALSMFRKGLNLGIPMAFHYDKETQILFTGDSRGNLAVFNCASVSDQEIQHADDVLSYTHKKEYIMDMIQIPDGILSVGNDGYIHETKLSQNEGVFKLSSVIRKPVPCLTGISRIWRVNKSIVVGGYHGNKYIVWNQSEGYQLLCVDTGGRNRELDLLIDFNSGLSPSSHSMVILNSSKNGPNEILFHNSYAEREACDQICSLSYGLPNHGETVLDIAFCATSSENKVLMVSGSNDCTAKMYSITDGIVAVETELPPHESCIRAVCSSRHNNSKSSILCLAGGKVFASFYRVDEFPTCFSVTFLGTNLLQEYPSIDQRMNAVDALPLNSNDMSHFVLSGDSDGGIHLMLVSENIEKAIRFKSHLLAQGKRPILSIALSRVSDDQIVACVGNTGGTVEVWSFDLTDLSNPPTLPVLSYRANQAGVNSISVALLKSSSYKRLIVATGGDDQAISCSVIDLQSTAKLRSVRRFKESCASAIKGIRIGGNSNSGFRLYASGYDQRMSVWSIENIHEDTILPSFLSSIPMDIKDINTLDCCTILDSNGMPKEIVVAAGEGMELASFDEQIWKASAVLKDADYLLITCGAGLSAESGLSTYQEMPDKYQHLCNPLRLVDETENFQTFWSNFARTYSSVEPHEGYKILTKWCGGGKLRLAGNSGVSPWWIYSSNVDGLFGSAECFQNTICEIHGKAEEFRCSSGVGFVEGEKREGSAWQKWHNMVENSNTTKECCTETFCVEEAVHSITCKHCNLPARPNVLLFHDTDRNVLDSINIERERYQTWEANVEKDVIMNGKKLVILEIGAGKNVPAIRSEGLEVLQDVLSGMNDNNSTGKVTMIRINPKEAACDVAECSKHTISIFDTAANALRSIDGLL</sequence>
<feature type="repeat" description="WD" evidence="9">
    <location>
        <begin position="280"/>
        <end position="319"/>
    </location>
</feature>
<keyword evidence="6" id="KW-0677">Repeat</keyword>
<evidence type="ECO:0000256" key="8">
    <source>
        <dbReference type="ARBA" id="ARBA00038255"/>
    </source>
</evidence>
<evidence type="ECO:0000256" key="4">
    <source>
        <dbReference type="ARBA" id="ARBA00022679"/>
    </source>
</evidence>
<evidence type="ECO:0000256" key="10">
    <source>
        <dbReference type="PROSITE-ProRule" id="PRU00236"/>
    </source>
</evidence>
<dbReference type="InterPro" id="IPR029035">
    <property type="entry name" value="DHS-like_NAD/FAD-binding_dom"/>
</dbReference>
<dbReference type="SUPFAM" id="SSF50978">
    <property type="entry name" value="WD40 repeat-like"/>
    <property type="match status" value="3"/>
</dbReference>
<comment type="subcellular location">
    <subcellularLocation>
        <location evidence="1">Cytoplasm</location>
    </subcellularLocation>
</comment>
<dbReference type="GO" id="GO:0016740">
    <property type="term" value="F:transferase activity"/>
    <property type="evidence" value="ECO:0007669"/>
    <property type="project" value="UniProtKB-KW"/>
</dbReference>
<dbReference type="Proteomes" id="UP001054902">
    <property type="component" value="Unassembled WGS sequence"/>
</dbReference>
<dbReference type="Pfam" id="PF00400">
    <property type="entry name" value="WD40"/>
    <property type="match status" value="2"/>
</dbReference>
<evidence type="ECO:0000313" key="12">
    <source>
        <dbReference type="EMBL" id="GFH59047.1"/>
    </source>
</evidence>
<keyword evidence="7" id="KW-0520">NAD</keyword>
<keyword evidence="5" id="KW-0819">tRNA processing</keyword>
<comment type="caution">
    <text evidence="10">Lacks conserved residue(s) required for the propagation of feature annotation.</text>
</comment>
<dbReference type="InterPro" id="IPR011044">
    <property type="entry name" value="Quino_amine_DH_bsu"/>
</dbReference>
<comment type="similarity">
    <text evidence="8">Belongs to the WD repeat WDR6 family.</text>
</comment>
<feature type="repeat" description="WD" evidence="9">
    <location>
        <begin position="373"/>
        <end position="395"/>
    </location>
</feature>
<dbReference type="InterPro" id="IPR015943">
    <property type="entry name" value="WD40/YVTN_repeat-like_dom_sf"/>
</dbReference>
<keyword evidence="13" id="KW-1185">Reference proteome</keyword>
<evidence type="ECO:0000259" key="11">
    <source>
        <dbReference type="PROSITE" id="PS50305"/>
    </source>
</evidence>
<evidence type="ECO:0000256" key="1">
    <source>
        <dbReference type="ARBA" id="ARBA00004496"/>
    </source>
</evidence>
<organism evidence="12 13">
    <name type="scientific">Chaetoceros tenuissimus</name>
    <dbReference type="NCBI Taxonomy" id="426638"/>
    <lineage>
        <taxon>Eukaryota</taxon>
        <taxon>Sar</taxon>
        <taxon>Stramenopiles</taxon>
        <taxon>Ochrophyta</taxon>
        <taxon>Bacillariophyta</taxon>
        <taxon>Coscinodiscophyceae</taxon>
        <taxon>Chaetocerotophycidae</taxon>
        <taxon>Chaetocerotales</taxon>
        <taxon>Chaetocerotaceae</taxon>
        <taxon>Chaetoceros</taxon>
    </lineage>
</organism>
<keyword evidence="4" id="KW-0808">Transferase</keyword>
<dbReference type="InterPro" id="IPR020472">
    <property type="entry name" value="WD40_PAC1"/>
</dbReference>
<dbReference type="InterPro" id="IPR001680">
    <property type="entry name" value="WD40_rpt"/>
</dbReference>
<dbReference type="SMART" id="SM00320">
    <property type="entry name" value="WD40"/>
    <property type="match status" value="7"/>
</dbReference>
<comment type="caution">
    <text evidence="12">The sequence shown here is derived from an EMBL/GenBank/DDBJ whole genome shotgun (WGS) entry which is preliminary data.</text>
</comment>
<dbReference type="SUPFAM" id="SSF52467">
    <property type="entry name" value="DHS-like NAD/FAD-binding domain"/>
    <property type="match status" value="1"/>
</dbReference>
<name>A0AAD3D7U7_9STRA</name>
<dbReference type="PANTHER" id="PTHR14344">
    <property type="entry name" value="WD REPEAT PROTEIN"/>
    <property type="match status" value="1"/>
</dbReference>
<gene>
    <name evidence="12" type="ORF">CTEN210_15523</name>
</gene>
<feature type="domain" description="Deacetylase sirtuin-type" evidence="11">
    <location>
        <begin position="1199"/>
        <end position="1511"/>
    </location>
</feature>
<dbReference type="Pfam" id="PF02146">
    <property type="entry name" value="SIR2"/>
    <property type="match status" value="1"/>
</dbReference>
<evidence type="ECO:0000256" key="9">
    <source>
        <dbReference type="PROSITE-ProRule" id="PRU00221"/>
    </source>
</evidence>
<dbReference type="InterPro" id="IPR026591">
    <property type="entry name" value="Sirtuin_cat_small_dom_sf"/>
</dbReference>
<reference evidence="12 13" key="1">
    <citation type="journal article" date="2021" name="Sci. Rep.">
        <title>The genome of the diatom Chaetoceros tenuissimus carries an ancient integrated fragment of an extant virus.</title>
        <authorList>
            <person name="Hongo Y."/>
            <person name="Kimura K."/>
            <person name="Takaki Y."/>
            <person name="Yoshida Y."/>
            <person name="Baba S."/>
            <person name="Kobayashi G."/>
            <person name="Nagasaki K."/>
            <person name="Hano T."/>
            <person name="Tomaru Y."/>
        </authorList>
    </citation>
    <scope>NUCLEOTIDE SEQUENCE [LARGE SCALE GENOMIC DNA]</scope>
    <source>
        <strain evidence="12 13">NIES-3715</strain>
    </source>
</reference>
<dbReference type="PROSITE" id="PS50305">
    <property type="entry name" value="SIRTUIN"/>
    <property type="match status" value="1"/>
</dbReference>
<proteinExistence type="inferred from homology"/>
<dbReference type="PRINTS" id="PR00320">
    <property type="entry name" value="GPROTEINBRPT"/>
</dbReference>
<dbReference type="InterPro" id="IPR026590">
    <property type="entry name" value="Ssirtuin_cat_dom"/>
</dbReference>
<evidence type="ECO:0000256" key="7">
    <source>
        <dbReference type="ARBA" id="ARBA00023027"/>
    </source>
</evidence>
<dbReference type="GO" id="GO:0070403">
    <property type="term" value="F:NAD+ binding"/>
    <property type="evidence" value="ECO:0007669"/>
    <property type="project" value="InterPro"/>
</dbReference>
<protein>
    <recommendedName>
        <fullName evidence="11">Deacetylase sirtuin-type domain-containing protein</fullName>
    </recommendedName>
</protein>
<dbReference type="SUPFAM" id="SSF50969">
    <property type="entry name" value="YVTN repeat-like/Quinoprotein amine dehydrogenase"/>
    <property type="match status" value="1"/>
</dbReference>
<dbReference type="InterPro" id="IPR003000">
    <property type="entry name" value="Sirtuin"/>
</dbReference>
<dbReference type="Gene3D" id="3.30.1600.10">
    <property type="entry name" value="SIR2/SIRT2 'Small Domain"/>
    <property type="match status" value="1"/>
</dbReference>
<dbReference type="InterPro" id="IPR036322">
    <property type="entry name" value="WD40_repeat_dom_sf"/>
</dbReference>
<evidence type="ECO:0000256" key="2">
    <source>
        <dbReference type="ARBA" id="ARBA00022490"/>
    </source>
</evidence>
<keyword evidence="3 9" id="KW-0853">WD repeat</keyword>
<accession>A0AAD3D7U7</accession>
<dbReference type="Gene3D" id="3.40.50.1220">
    <property type="entry name" value="TPP-binding domain"/>
    <property type="match status" value="1"/>
</dbReference>
<dbReference type="PROSITE" id="PS50294">
    <property type="entry name" value="WD_REPEATS_REGION"/>
    <property type="match status" value="1"/>
</dbReference>
<dbReference type="Gene3D" id="2.130.10.10">
    <property type="entry name" value="YVTN repeat-like/Quinoprotein amine dehydrogenase"/>
    <property type="match status" value="4"/>
</dbReference>
<dbReference type="GO" id="GO:0030488">
    <property type="term" value="P:tRNA methylation"/>
    <property type="evidence" value="ECO:0007669"/>
    <property type="project" value="TreeGrafter"/>
</dbReference>
<dbReference type="GO" id="GO:0005737">
    <property type="term" value="C:cytoplasm"/>
    <property type="evidence" value="ECO:0007669"/>
    <property type="project" value="UniProtKB-SubCell"/>
</dbReference>
<dbReference type="PANTHER" id="PTHR14344:SF3">
    <property type="entry name" value="WD REPEAT-CONTAINING PROTEIN 6"/>
    <property type="match status" value="1"/>
</dbReference>
<keyword evidence="2" id="KW-0963">Cytoplasm</keyword>
<dbReference type="EMBL" id="BLLK01000062">
    <property type="protein sequence ID" value="GFH59047.1"/>
    <property type="molecule type" value="Genomic_DNA"/>
</dbReference>
<evidence type="ECO:0000256" key="5">
    <source>
        <dbReference type="ARBA" id="ARBA00022694"/>
    </source>
</evidence>
<evidence type="ECO:0000256" key="6">
    <source>
        <dbReference type="ARBA" id="ARBA00022737"/>
    </source>
</evidence>